<dbReference type="RefSeq" id="WP_343905559.1">
    <property type="nucleotide sequence ID" value="NZ_BAAAJE010000002.1"/>
</dbReference>
<keyword evidence="5" id="KW-0029">Amino-acid transport</keyword>
<dbReference type="InterPro" id="IPR000515">
    <property type="entry name" value="MetI-like"/>
</dbReference>
<keyword evidence="3" id="KW-1003">Cell membrane</keyword>
<keyword evidence="2 8" id="KW-0813">Transport</keyword>
<protein>
    <recommendedName>
        <fullName evidence="9">ABC transmembrane type-1 domain-containing protein</fullName>
    </recommendedName>
</protein>
<evidence type="ECO:0000256" key="6">
    <source>
        <dbReference type="ARBA" id="ARBA00022989"/>
    </source>
</evidence>
<evidence type="ECO:0000313" key="10">
    <source>
        <dbReference type="EMBL" id="GAA1129209.1"/>
    </source>
</evidence>
<comment type="subcellular location">
    <subcellularLocation>
        <location evidence="1 8">Cell membrane</location>
        <topology evidence="1 8">Multi-pass membrane protein</topology>
    </subcellularLocation>
</comment>
<accession>A0ABN1U9Q9</accession>
<feature type="transmembrane region" description="Helical" evidence="8">
    <location>
        <begin position="254"/>
        <end position="272"/>
    </location>
</feature>
<dbReference type="PANTHER" id="PTHR30614">
    <property type="entry name" value="MEMBRANE COMPONENT OF AMINO ACID ABC TRANSPORTER"/>
    <property type="match status" value="1"/>
</dbReference>
<keyword evidence="11" id="KW-1185">Reference proteome</keyword>
<feature type="transmembrane region" description="Helical" evidence="8">
    <location>
        <begin position="68"/>
        <end position="90"/>
    </location>
</feature>
<feature type="domain" description="ABC transmembrane type-1" evidence="9">
    <location>
        <begin position="64"/>
        <end position="273"/>
    </location>
</feature>
<evidence type="ECO:0000313" key="11">
    <source>
        <dbReference type="Proteomes" id="UP001499979"/>
    </source>
</evidence>
<feature type="transmembrane region" description="Helical" evidence="8">
    <location>
        <begin position="29"/>
        <end position="48"/>
    </location>
</feature>
<evidence type="ECO:0000256" key="2">
    <source>
        <dbReference type="ARBA" id="ARBA00022448"/>
    </source>
</evidence>
<keyword evidence="7 8" id="KW-0472">Membrane</keyword>
<keyword evidence="4 8" id="KW-0812">Transmembrane</keyword>
<dbReference type="NCBIfam" id="TIGR01726">
    <property type="entry name" value="HEQRo_perm_3TM"/>
    <property type="match status" value="1"/>
</dbReference>
<comment type="similarity">
    <text evidence="8">Belongs to the binding-protein-dependent transport system permease family.</text>
</comment>
<name>A0ABN1U9Q9_9ACTN</name>
<dbReference type="Pfam" id="PF00528">
    <property type="entry name" value="BPD_transp_1"/>
    <property type="match status" value="1"/>
</dbReference>
<evidence type="ECO:0000256" key="8">
    <source>
        <dbReference type="RuleBase" id="RU363032"/>
    </source>
</evidence>
<evidence type="ECO:0000259" key="9">
    <source>
        <dbReference type="PROSITE" id="PS50928"/>
    </source>
</evidence>
<organism evidence="10 11">
    <name type="scientific">Nocardioides aquiterrae</name>
    <dbReference type="NCBI Taxonomy" id="203799"/>
    <lineage>
        <taxon>Bacteria</taxon>
        <taxon>Bacillati</taxon>
        <taxon>Actinomycetota</taxon>
        <taxon>Actinomycetes</taxon>
        <taxon>Propionibacteriales</taxon>
        <taxon>Nocardioidaceae</taxon>
        <taxon>Nocardioides</taxon>
    </lineage>
</organism>
<dbReference type="InterPro" id="IPR043429">
    <property type="entry name" value="ArtM/GltK/GlnP/TcyL/YhdX-like"/>
</dbReference>
<dbReference type="Proteomes" id="UP001499979">
    <property type="component" value="Unassembled WGS sequence"/>
</dbReference>
<dbReference type="InterPro" id="IPR035906">
    <property type="entry name" value="MetI-like_sf"/>
</dbReference>
<dbReference type="SUPFAM" id="SSF161098">
    <property type="entry name" value="MetI-like"/>
    <property type="match status" value="1"/>
</dbReference>
<evidence type="ECO:0000256" key="1">
    <source>
        <dbReference type="ARBA" id="ARBA00004651"/>
    </source>
</evidence>
<feature type="transmembrane region" description="Helical" evidence="8">
    <location>
        <begin position="102"/>
        <end position="123"/>
    </location>
</feature>
<dbReference type="PROSITE" id="PS50928">
    <property type="entry name" value="ABC_TM1"/>
    <property type="match status" value="1"/>
</dbReference>
<proteinExistence type="inferred from homology"/>
<comment type="caution">
    <text evidence="10">The sequence shown here is derived from an EMBL/GenBank/DDBJ whole genome shotgun (WGS) entry which is preliminary data.</text>
</comment>
<feature type="transmembrane region" description="Helical" evidence="8">
    <location>
        <begin position="223"/>
        <end position="242"/>
    </location>
</feature>
<dbReference type="EMBL" id="BAAAJE010000002">
    <property type="protein sequence ID" value="GAA1129209.1"/>
    <property type="molecule type" value="Genomic_DNA"/>
</dbReference>
<reference evidence="10 11" key="1">
    <citation type="journal article" date="2019" name="Int. J. Syst. Evol. Microbiol.">
        <title>The Global Catalogue of Microorganisms (GCM) 10K type strain sequencing project: providing services to taxonomists for standard genome sequencing and annotation.</title>
        <authorList>
            <consortium name="The Broad Institute Genomics Platform"/>
            <consortium name="The Broad Institute Genome Sequencing Center for Infectious Disease"/>
            <person name="Wu L."/>
            <person name="Ma J."/>
        </authorList>
    </citation>
    <scope>NUCLEOTIDE SEQUENCE [LARGE SCALE GENOMIC DNA]</scope>
    <source>
        <strain evidence="10 11">JCM 11813</strain>
    </source>
</reference>
<evidence type="ECO:0000256" key="7">
    <source>
        <dbReference type="ARBA" id="ARBA00023136"/>
    </source>
</evidence>
<gene>
    <name evidence="10" type="ORF">GCM10009606_06220</name>
</gene>
<evidence type="ECO:0000256" key="3">
    <source>
        <dbReference type="ARBA" id="ARBA00022475"/>
    </source>
</evidence>
<dbReference type="InterPro" id="IPR010065">
    <property type="entry name" value="AA_ABC_transptr_permease_3TM"/>
</dbReference>
<dbReference type="PANTHER" id="PTHR30614:SF0">
    <property type="entry name" value="L-CYSTINE TRANSPORT SYSTEM PERMEASE PROTEIN TCYL"/>
    <property type="match status" value="1"/>
</dbReference>
<dbReference type="Gene3D" id="1.10.3720.10">
    <property type="entry name" value="MetI-like"/>
    <property type="match status" value="1"/>
</dbReference>
<dbReference type="CDD" id="cd06261">
    <property type="entry name" value="TM_PBP2"/>
    <property type="match status" value="1"/>
</dbReference>
<evidence type="ECO:0000256" key="5">
    <source>
        <dbReference type="ARBA" id="ARBA00022970"/>
    </source>
</evidence>
<feature type="transmembrane region" description="Helical" evidence="8">
    <location>
        <begin position="143"/>
        <end position="164"/>
    </location>
</feature>
<keyword evidence="6 8" id="KW-1133">Transmembrane helix</keyword>
<sequence>MTAEPQQPEAPLERLALASARVPFRLKVALVWVVIFVLLALFFVAAGIDRQWIQDNIRYIAGGLRFTITMAIGGIVIAIVLATLGALARLSSNPIAYGISGFYVSFFRGTPLIVQMFLIYLALPPAARNLSDKYGWLPAGFETALILGPAVAGTIALGLNYGAYMTEIFRAGIQAVAVGQSEAADALGMTHGQKMRKVILPQAFRVIIPPTGNEFIAMMKDTALVSFLGVTMASAEIFRRAQVLGKADFKNLEAYLACALLYWGLTAIFSFFQRRLENRLARGYVRTPVKIATIDHDGGV</sequence>
<evidence type="ECO:0000256" key="4">
    <source>
        <dbReference type="ARBA" id="ARBA00022692"/>
    </source>
</evidence>